<organism evidence="2 3">
    <name type="scientific">Thermoanaerobacterium butyriciformans</name>
    <dbReference type="NCBI Taxonomy" id="1702242"/>
    <lineage>
        <taxon>Bacteria</taxon>
        <taxon>Bacillati</taxon>
        <taxon>Bacillota</taxon>
        <taxon>Clostridia</taxon>
        <taxon>Thermoanaerobacterales</taxon>
        <taxon>Thermoanaerobacteraceae</taxon>
        <taxon>Thermoanaerobacterium</taxon>
    </lineage>
</organism>
<sequence length="194" mass="22585">MKRFCPVCNIEQETNVIEKEEISNVRGDEIKSLARIRICCVCGEELFDEELDEANIKRVYDIYREKHGILSSEEIKNIRECYGLSQRVFARLLGIGEASIARYETGALPEKSLSNMIMLLKNPKNMKKLLEKNEDVLNHKEKIRLLLKLEEIKVDEEESAIKIPKELYNILEEKAKREGKSTDKFIEEILKKVI</sequence>
<protein>
    <submittedName>
        <fullName evidence="2">Zinc finger/helix-turn-helix YgiT family protein</fullName>
    </submittedName>
</protein>
<comment type="caution">
    <text evidence="2">The sequence shown here is derived from an EMBL/GenBank/DDBJ whole genome shotgun (WGS) entry which is preliminary data.</text>
</comment>
<dbReference type="EMBL" id="JAGGLT010000007">
    <property type="protein sequence ID" value="MBP2071384.1"/>
    <property type="molecule type" value="Genomic_DNA"/>
</dbReference>
<dbReference type="Proteomes" id="UP001166402">
    <property type="component" value="Unassembled WGS sequence"/>
</dbReference>
<dbReference type="InterPro" id="IPR022452">
    <property type="entry name" value="MqsA"/>
</dbReference>
<dbReference type="Gene3D" id="1.10.260.40">
    <property type="entry name" value="lambda repressor-like DNA-binding domains"/>
    <property type="match status" value="1"/>
</dbReference>
<dbReference type="RefSeq" id="WP_209453297.1">
    <property type="nucleotide sequence ID" value="NZ_JAGGLT010000007.1"/>
</dbReference>
<accession>A0ABS4NCJ9</accession>
<evidence type="ECO:0000313" key="3">
    <source>
        <dbReference type="Proteomes" id="UP001166402"/>
    </source>
</evidence>
<feature type="domain" description="HTH cro/C1-type" evidence="1">
    <location>
        <begin position="75"/>
        <end position="106"/>
    </location>
</feature>
<dbReference type="PROSITE" id="PS50943">
    <property type="entry name" value="HTH_CROC1"/>
    <property type="match status" value="1"/>
</dbReference>
<dbReference type="InterPro" id="IPR010982">
    <property type="entry name" value="Lambda_DNA-bd_dom_sf"/>
</dbReference>
<proteinExistence type="predicted"/>
<gene>
    <name evidence="2" type="ORF">J2Z80_000898</name>
</gene>
<dbReference type="Pfam" id="PF15731">
    <property type="entry name" value="MqsA_antitoxin"/>
    <property type="match status" value="1"/>
</dbReference>
<reference evidence="2" key="1">
    <citation type="submission" date="2021-03" db="EMBL/GenBank/DDBJ databases">
        <title>Genomic Encyclopedia of Type Strains, Phase IV (KMG-IV): sequencing the most valuable type-strain genomes for metagenomic binning, comparative biology and taxonomic classification.</title>
        <authorList>
            <person name="Goeker M."/>
        </authorList>
    </citation>
    <scope>NUCLEOTIDE SEQUENCE</scope>
    <source>
        <strain evidence="2">DSM 101588</strain>
    </source>
</reference>
<evidence type="ECO:0000259" key="1">
    <source>
        <dbReference type="PROSITE" id="PS50943"/>
    </source>
</evidence>
<name>A0ABS4NCJ9_9THEO</name>
<dbReference type="CDD" id="cd00093">
    <property type="entry name" value="HTH_XRE"/>
    <property type="match status" value="1"/>
</dbReference>
<dbReference type="SUPFAM" id="SSF47413">
    <property type="entry name" value="lambda repressor-like DNA-binding domains"/>
    <property type="match status" value="1"/>
</dbReference>
<dbReference type="NCBIfam" id="TIGR03830">
    <property type="entry name" value="CxxCG_CxxCG_HTH"/>
    <property type="match status" value="1"/>
</dbReference>
<evidence type="ECO:0000313" key="2">
    <source>
        <dbReference type="EMBL" id="MBP2071384.1"/>
    </source>
</evidence>
<keyword evidence="3" id="KW-1185">Reference proteome</keyword>
<dbReference type="InterPro" id="IPR032758">
    <property type="entry name" value="MqsA/HigA-2"/>
</dbReference>
<dbReference type="InterPro" id="IPR001387">
    <property type="entry name" value="Cro/C1-type_HTH"/>
</dbReference>